<dbReference type="InterPro" id="IPR050772">
    <property type="entry name" value="Hydratase-Decarb/MhpD_sf"/>
</dbReference>
<reference evidence="4 5" key="1">
    <citation type="submission" date="2020-08" db="EMBL/GenBank/DDBJ databases">
        <title>Genomic Encyclopedia of Type Strains, Phase III (KMG-III): the genomes of soil and plant-associated and newly described type strains.</title>
        <authorList>
            <person name="Whitman W."/>
        </authorList>
    </citation>
    <scope>NUCLEOTIDE SEQUENCE [LARGE SCALE GENOMIC DNA]</scope>
    <source>
        <strain evidence="4 5">CECT 8654</strain>
    </source>
</reference>
<protein>
    <submittedName>
        <fullName evidence="4">2-keto-4-pentenoate hydratase</fullName>
    </submittedName>
</protein>
<evidence type="ECO:0000256" key="2">
    <source>
        <dbReference type="SAM" id="SignalP"/>
    </source>
</evidence>
<dbReference type="RefSeq" id="WP_183409553.1">
    <property type="nucleotide sequence ID" value="NZ_JACHWY010000001.1"/>
</dbReference>
<evidence type="ECO:0000259" key="3">
    <source>
        <dbReference type="Pfam" id="PF01557"/>
    </source>
</evidence>
<dbReference type="SUPFAM" id="SSF56529">
    <property type="entry name" value="FAH"/>
    <property type="match status" value="1"/>
</dbReference>
<dbReference type="Proteomes" id="UP000537130">
    <property type="component" value="Unassembled WGS sequence"/>
</dbReference>
<dbReference type="PANTHER" id="PTHR30143:SF0">
    <property type="entry name" value="2-KETO-4-PENTENOATE HYDRATASE"/>
    <property type="match status" value="1"/>
</dbReference>
<evidence type="ECO:0000313" key="5">
    <source>
        <dbReference type="Proteomes" id="UP000537130"/>
    </source>
</evidence>
<dbReference type="EMBL" id="JACHWY010000001">
    <property type="protein sequence ID" value="MBB3046898.1"/>
    <property type="molecule type" value="Genomic_DNA"/>
</dbReference>
<evidence type="ECO:0000256" key="1">
    <source>
        <dbReference type="ARBA" id="ARBA00023239"/>
    </source>
</evidence>
<keyword evidence="1" id="KW-0456">Lyase</keyword>
<organism evidence="4 5">
    <name type="scientific">Litorivivens lipolytica</name>
    <dbReference type="NCBI Taxonomy" id="1524264"/>
    <lineage>
        <taxon>Bacteria</taxon>
        <taxon>Pseudomonadati</taxon>
        <taxon>Pseudomonadota</taxon>
        <taxon>Gammaproteobacteria</taxon>
        <taxon>Litorivivens</taxon>
    </lineage>
</organism>
<comment type="caution">
    <text evidence="4">The sequence shown here is derived from an EMBL/GenBank/DDBJ whole genome shotgun (WGS) entry which is preliminary data.</text>
</comment>
<accession>A0A7W4W3R0</accession>
<dbReference type="GO" id="GO:0005737">
    <property type="term" value="C:cytoplasm"/>
    <property type="evidence" value="ECO:0007669"/>
    <property type="project" value="TreeGrafter"/>
</dbReference>
<dbReference type="Gene3D" id="3.90.850.10">
    <property type="entry name" value="Fumarylacetoacetase-like, C-terminal domain"/>
    <property type="match status" value="1"/>
</dbReference>
<evidence type="ECO:0000313" key="4">
    <source>
        <dbReference type="EMBL" id="MBB3046898.1"/>
    </source>
</evidence>
<dbReference type="AlphaFoldDB" id="A0A7W4W3R0"/>
<dbReference type="GO" id="GO:0008684">
    <property type="term" value="F:2-oxopent-4-enoate hydratase activity"/>
    <property type="evidence" value="ECO:0007669"/>
    <property type="project" value="TreeGrafter"/>
</dbReference>
<dbReference type="Pfam" id="PF01557">
    <property type="entry name" value="FAA_hydrolase"/>
    <property type="match status" value="1"/>
</dbReference>
<dbReference type="PROSITE" id="PS51257">
    <property type="entry name" value="PROKAR_LIPOPROTEIN"/>
    <property type="match status" value="1"/>
</dbReference>
<dbReference type="InterPro" id="IPR036663">
    <property type="entry name" value="Fumarylacetoacetase_C_sf"/>
</dbReference>
<proteinExistence type="predicted"/>
<name>A0A7W4W3R0_9GAMM</name>
<keyword evidence="2" id="KW-0732">Signal</keyword>
<feature type="signal peptide" evidence="2">
    <location>
        <begin position="1"/>
        <end position="26"/>
    </location>
</feature>
<gene>
    <name evidence="4" type="ORF">FHR99_001134</name>
</gene>
<dbReference type="PANTHER" id="PTHR30143">
    <property type="entry name" value="ACID HYDRATASE"/>
    <property type="match status" value="1"/>
</dbReference>
<feature type="domain" description="Fumarylacetoacetase-like C-terminal" evidence="3">
    <location>
        <begin position="100"/>
        <end position="278"/>
    </location>
</feature>
<sequence>MFRTLQHLLFASTVLLVSACSNLVIQDDPGREPPKGPFQAPYLSVTAEQAITLETAYRHQRRAVLEALDGRSPVGFKAGLTSVAGQQRFNLREPVAGVLWPDSALRFDGDKAVIKRADFRKPMLEMELAFRVNTLIPEPLADVSEVQYVVAEVMPALEIPDLGFDSTVGMTGEAIVAANAGARAFLLGPALDPESVDINAVRARLRLDGSTLQRGDATQVMGNQWKALFWLINTLVEQGWVIQPGQVLLTGAMGNMIPLETGVYEAHFNGLGYLRLQVE</sequence>
<feature type="chain" id="PRO_5031505884" evidence="2">
    <location>
        <begin position="27"/>
        <end position="279"/>
    </location>
</feature>
<dbReference type="InterPro" id="IPR011234">
    <property type="entry name" value="Fumarylacetoacetase-like_C"/>
</dbReference>
<keyword evidence="5" id="KW-1185">Reference proteome</keyword>